<comment type="subcellular location">
    <subcellularLocation>
        <location evidence="3">Secreted</location>
    </subcellularLocation>
    <subcellularLocation>
        <location evidence="3">Bacterial flagellum</location>
    </subcellularLocation>
</comment>
<keyword evidence="3" id="KW-0964">Secreted</keyword>
<keyword evidence="7" id="KW-1185">Reference proteome</keyword>
<proteinExistence type="inferred from homology"/>
<name>A0A922TA63_9HYPH</name>
<dbReference type="PANTHER" id="PTHR42792:SF2">
    <property type="entry name" value="FLAGELLIN"/>
    <property type="match status" value="1"/>
</dbReference>
<evidence type="ECO:0000256" key="2">
    <source>
        <dbReference type="ARBA" id="ARBA00023143"/>
    </source>
</evidence>
<feature type="domain" description="Flagellin C-terminal" evidence="5">
    <location>
        <begin position="471"/>
        <end position="553"/>
    </location>
</feature>
<sequence>MTSIQTNISALSALQTLRHVSASLGDTQERVSSGLRVGTASDNAAYWSISTTMRSDNMAMSAVADALGLGAAKVDTAYAGMESVVDVLKQFKARLVAATEEGVDKAKIQTELDQLNQQIDAIASASSFNGVNWLSTDVADLGGAVASVTSSFVRVEDGDVSVKKTNVALASVTLFNTSGGGLLQKGKPTDYGGMIPYPPQGSTSGSQFFTMPSSGTAWPAGAQITFDLLLDGVNPDAGTPYPVTIDQATVIAALGTDTITDGADMVKVLEQAFGALVPVSVSGWGTSPSYPFGYFRITSDDTVNGLYSSVKVANLVSTLPGAEEFGLASPSSSNNRYATAYLSFTEGFVLDDNHEFTFDVTVNNGSVQRYTVTEADIDAVLGDSNGVVSSAEEYAAVLAHVMASSGLQISTGSYYDDTKYISFSPDPLVYPEQGSNSRIVFSNVDGNEALFDLADVDITDPAIDIDTYLMGVEKMLKKTISAASTLGALQGRIDMQTEFVSRLSANIDKGVGRLVDADMNEESTRLKALQTQEQLAIQSLSIANTGADVIMQLFR</sequence>
<dbReference type="GO" id="GO:0005576">
    <property type="term" value="C:extracellular region"/>
    <property type="evidence" value="ECO:0007669"/>
    <property type="project" value="UniProtKB-SubCell"/>
</dbReference>
<dbReference type="Proteomes" id="UP000052167">
    <property type="component" value="Unassembled WGS sequence"/>
</dbReference>
<dbReference type="AlphaFoldDB" id="A0A922TA63"/>
<dbReference type="PRINTS" id="PR00207">
    <property type="entry name" value="FLAGELLIN"/>
</dbReference>
<protein>
    <recommendedName>
        <fullName evidence="3">Flagellin</fullName>
    </recommendedName>
</protein>
<evidence type="ECO:0000313" key="7">
    <source>
        <dbReference type="Proteomes" id="UP000052167"/>
    </source>
</evidence>
<evidence type="ECO:0000259" key="5">
    <source>
        <dbReference type="Pfam" id="PF00700"/>
    </source>
</evidence>
<dbReference type="Pfam" id="PF00669">
    <property type="entry name" value="Flagellin_N"/>
    <property type="match status" value="1"/>
</dbReference>
<comment type="caution">
    <text evidence="6">The sequence shown here is derived from an EMBL/GenBank/DDBJ whole genome shotgun (WGS) entry which is preliminary data.</text>
</comment>
<dbReference type="Gene3D" id="1.20.1330.10">
    <property type="entry name" value="f41 fragment of flagellin, N-terminal domain"/>
    <property type="match status" value="2"/>
</dbReference>
<organism evidence="6 7">
    <name type="scientific">Pseudorhizobium pelagicum</name>
    <dbReference type="NCBI Taxonomy" id="1509405"/>
    <lineage>
        <taxon>Bacteria</taxon>
        <taxon>Pseudomonadati</taxon>
        <taxon>Pseudomonadota</taxon>
        <taxon>Alphaproteobacteria</taxon>
        <taxon>Hyphomicrobiales</taxon>
        <taxon>Rhizobiaceae</taxon>
        <taxon>Rhizobium/Agrobacterium group</taxon>
        <taxon>Pseudorhizobium</taxon>
    </lineage>
</organism>
<dbReference type="EMBL" id="JOKJ01000023">
    <property type="protein sequence ID" value="KEQ04745.1"/>
    <property type="molecule type" value="Genomic_DNA"/>
</dbReference>
<evidence type="ECO:0000256" key="1">
    <source>
        <dbReference type="ARBA" id="ARBA00005709"/>
    </source>
</evidence>
<dbReference type="InterPro" id="IPR046358">
    <property type="entry name" value="Flagellin_C"/>
</dbReference>
<reference evidence="6 7" key="1">
    <citation type="submission" date="2014-06" db="EMBL/GenBank/DDBJ databases">
        <title>Rhizobium pelagicum/R2-400B4.</title>
        <authorList>
            <person name="Kimes N.E."/>
            <person name="Lopez-Perez M."/>
        </authorList>
    </citation>
    <scope>NUCLEOTIDE SEQUENCE [LARGE SCALE GENOMIC DNA]</scope>
    <source>
        <strain evidence="6 7">R2-400B4</strain>
    </source>
</reference>
<dbReference type="GO" id="GO:0009288">
    <property type="term" value="C:bacterial-type flagellum"/>
    <property type="evidence" value="ECO:0007669"/>
    <property type="project" value="UniProtKB-SubCell"/>
</dbReference>
<feature type="domain" description="Flagellin N-terminal" evidence="4">
    <location>
        <begin position="4"/>
        <end position="136"/>
    </location>
</feature>
<comment type="function">
    <text evidence="3">Flagellin is the subunit protein which polymerizes to form the filaments of bacterial flagella.</text>
</comment>
<keyword evidence="2 3" id="KW-0975">Bacterial flagellum</keyword>
<dbReference type="InterPro" id="IPR001029">
    <property type="entry name" value="Flagellin_N"/>
</dbReference>
<dbReference type="InterPro" id="IPR001492">
    <property type="entry name" value="Flagellin"/>
</dbReference>
<evidence type="ECO:0000313" key="6">
    <source>
        <dbReference type="EMBL" id="KEQ04745.1"/>
    </source>
</evidence>
<comment type="similarity">
    <text evidence="1 3">Belongs to the bacterial flagellin family.</text>
</comment>
<gene>
    <name evidence="6" type="ORF">GV68_12185</name>
</gene>
<dbReference type="GO" id="GO:0005198">
    <property type="term" value="F:structural molecule activity"/>
    <property type="evidence" value="ECO:0007669"/>
    <property type="project" value="UniProtKB-UniRule"/>
</dbReference>
<dbReference type="PANTHER" id="PTHR42792">
    <property type="entry name" value="FLAGELLIN"/>
    <property type="match status" value="1"/>
</dbReference>
<evidence type="ECO:0000259" key="4">
    <source>
        <dbReference type="Pfam" id="PF00669"/>
    </source>
</evidence>
<accession>A0A922TA63</accession>
<dbReference type="Pfam" id="PF00700">
    <property type="entry name" value="Flagellin_C"/>
    <property type="match status" value="1"/>
</dbReference>
<dbReference type="SUPFAM" id="SSF64518">
    <property type="entry name" value="Phase 1 flagellin"/>
    <property type="match status" value="1"/>
</dbReference>
<evidence type="ECO:0000256" key="3">
    <source>
        <dbReference type="RuleBase" id="RU362073"/>
    </source>
</evidence>